<gene>
    <name evidence="2" type="ORF">SAMN05660284_01524</name>
</gene>
<keyword evidence="3" id="KW-1185">Reference proteome</keyword>
<evidence type="ECO:0000259" key="1">
    <source>
        <dbReference type="Pfam" id="PF11726"/>
    </source>
</evidence>
<protein>
    <recommendedName>
        <fullName evidence="1">YagK/YfjJ C-terminal domain-containing protein</fullName>
    </recommendedName>
</protein>
<reference evidence="3" key="1">
    <citation type="submission" date="2016-10" db="EMBL/GenBank/DDBJ databases">
        <authorList>
            <person name="Varghese N."/>
            <person name="Submissions S."/>
        </authorList>
    </citation>
    <scope>NUCLEOTIDE SEQUENCE [LARGE SCALE GENOMIC DNA]</scope>
    <source>
        <strain evidence="3">DSM 6150</strain>
    </source>
</reference>
<dbReference type="OrthoDB" id="8592743at2"/>
<dbReference type="EMBL" id="FOVE01000009">
    <property type="protein sequence ID" value="SFN45168.1"/>
    <property type="molecule type" value="Genomic_DNA"/>
</dbReference>
<dbReference type="RefSeq" id="WP_091193847.1">
    <property type="nucleotide sequence ID" value="NZ_FOVE01000009.1"/>
</dbReference>
<evidence type="ECO:0000313" key="2">
    <source>
        <dbReference type="EMBL" id="SFN45168.1"/>
    </source>
</evidence>
<dbReference type="Proteomes" id="UP000242869">
    <property type="component" value="Unassembled WGS sequence"/>
</dbReference>
<name>A0A1I4Z4N7_9NEIS</name>
<accession>A0A1I4Z4N7</accession>
<dbReference type="AlphaFoldDB" id="A0A1I4Z4N7"/>
<sequence length="207" mass="24284">MFNSTKFILSEQCQYAMQTWSFSDSNNLRSTMKYIDHLFQKRSRLLAIRIDLSFRAGTEGQYNAELAREYFSRFMNNRRNNSIFANEMGYIWAMEWGPERGFHYHCIFFYDGHASQQDITIGSRIGSYWINEITQGTGYFSCSNDNKSELERKGFPVGIGMIHRNDVGMRENLAWIATYLIKNETNIRAVLPESLKRFRTFGHGEIK</sequence>
<organism evidence="2 3">
    <name type="scientific">Formivibrio citricus</name>
    <dbReference type="NCBI Taxonomy" id="83765"/>
    <lineage>
        <taxon>Bacteria</taxon>
        <taxon>Pseudomonadati</taxon>
        <taxon>Pseudomonadota</taxon>
        <taxon>Betaproteobacteria</taxon>
        <taxon>Neisseriales</taxon>
        <taxon>Chitinibacteraceae</taxon>
        <taxon>Formivibrio</taxon>
    </lineage>
</organism>
<evidence type="ECO:0000313" key="3">
    <source>
        <dbReference type="Proteomes" id="UP000242869"/>
    </source>
</evidence>
<feature type="domain" description="YagK/YfjJ C-terminal" evidence="1">
    <location>
        <begin position="40"/>
        <end position="115"/>
    </location>
</feature>
<dbReference type="InterPro" id="IPR057271">
    <property type="entry name" value="YagK_YfjJ_C"/>
</dbReference>
<proteinExistence type="predicted"/>
<dbReference type="Pfam" id="PF11726">
    <property type="entry name" value="YagK_YfjJ_C"/>
    <property type="match status" value="1"/>
</dbReference>